<accession>A0A7L4ZHY7</accession>
<feature type="transmembrane region" description="Helical" evidence="2">
    <location>
        <begin position="116"/>
        <end position="133"/>
    </location>
</feature>
<feature type="transmembrane region" description="Helical" evidence="2">
    <location>
        <begin position="45"/>
        <end position="66"/>
    </location>
</feature>
<dbReference type="InterPro" id="IPR016032">
    <property type="entry name" value="Sig_transdc_resp-reg_C-effctor"/>
</dbReference>
<protein>
    <recommendedName>
        <fullName evidence="3">HTH luxR-type domain-containing protein</fullName>
    </recommendedName>
</protein>
<dbReference type="Proteomes" id="UP000464657">
    <property type="component" value="Chromosome"/>
</dbReference>
<feature type="transmembrane region" description="Helical" evidence="2">
    <location>
        <begin position="6"/>
        <end position="25"/>
    </location>
</feature>
<dbReference type="OrthoDB" id="1185174at2"/>
<evidence type="ECO:0000256" key="2">
    <source>
        <dbReference type="SAM" id="Phobius"/>
    </source>
</evidence>
<reference evidence="4 5" key="1">
    <citation type="journal article" date="2013" name="Int. J. Syst. Evol. Microbiol.">
        <title>Kordia antarctica sp. nov., isolated from Antarctic seawater.</title>
        <authorList>
            <person name="Baek K."/>
            <person name="Choi A."/>
            <person name="Kang I."/>
            <person name="Lee K."/>
            <person name="Cho J.C."/>
        </authorList>
    </citation>
    <scope>NUCLEOTIDE SEQUENCE [LARGE SCALE GENOMIC DNA]</scope>
    <source>
        <strain evidence="4 5">IMCC3317</strain>
    </source>
</reference>
<dbReference type="Gene3D" id="1.20.1250.20">
    <property type="entry name" value="MFS general substrate transporter like domains"/>
    <property type="match status" value="1"/>
</dbReference>
<feature type="transmembrane region" description="Helical" evidence="2">
    <location>
        <begin position="177"/>
        <end position="197"/>
    </location>
</feature>
<feature type="transmembrane region" description="Helical" evidence="2">
    <location>
        <begin position="72"/>
        <end position="95"/>
    </location>
</feature>
<dbReference type="RefSeq" id="WP_160128941.1">
    <property type="nucleotide sequence ID" value="NZ_CP019288.1"/>
</dbReference>
<dbReference type="SMART" id="SM00421">
    <property type="entry name" value="HTH_LUXR"/>
    <property type="match status" value="1"/>
</dbReference>
<keyword evidence="5" id="KW-1185">Reference proteome</keyword>
<organism evidence="4 5">
    <name type="scientific">Kordia antarctica</name>
    <dbReference type="NCBI Taxonomy" id="1218801"/>
    <lineage>
        <taxon>Bacteria</taxon>
        <taxon>Pseudomonadati</taxon>
        <taxon>Bacteroidota</taxon>
        <taxon>Flavobacteriia</taxon>
        <taxon>Flavobacteriales</taxon>
        <taxon>Flavobacteriaceae</taxon>
        <taxon>Kordia</taxon>
    </lineage>
</organism>
<proteinExistence type="predicted"/>
<dbReference type="InterPro" id="IPR036388">
    <property type="entry name" value="WH-like_DNA-bd_sf"/>
</dbReference>
<dbReference type="AlphaFoldDB" id="A0A7L4ZHY7"/>
<keyword evidence="2" id="KW-1133">Transmembrane helix</keyword>
<keyword evidence="2" id="KW-0812">Transmembrane</keyword>
<dbReference type="GO" id="GO:0006355">
    <property type="term" value="P:regulation of DNA-templated transcription"/>
    <property type="evidence" value="ECO:0007669"/>
    <property type="project" value="InterPro"/>
</dbReference>
<feature type="domain" description="HTH luxR-type" evidence="3">
    <location>
        <begin position="300"/>
        <end position="363"/>
    </location>
</feature>
<dbReference type="InterPro" id="IPR000792">
    <property type="entry name" value="Tscrpt_reg_LuxR_C"/>
</dbReference>
<evidence type="ECO:0000313" key="5">
    <source>
        <dbReference type="Proteomes" id="UP000464657"/>
    </source>
</evidence>
<dbReference type="KEGG" id="kan:IMCC3317_15740"/>
<feature type="transmembrane region" description="Helical" evidence="2">
    <location>
        <begin position="145"/>
        <end position="165"/>
    </location>
</feature>
<dbReference type="GO" id="GO:0003677">
    <property type="term" value="F:DNA binding"/>
    <property type="evidence" value="ECO:0007669"/>
    <property type="project" value="InterPro"/>
</dbReference>
<evidence type="ECO:0000256" key="1">
    <source>
        <dbReference type="SAM" id="Coils"/>
    </source>
</evidence>
<evidence type="ECO:0000259" key="3">
    <source>
        <dbReference type="SMART" id="SM00421"/>
    </source>
</evidence>
<dbReference type="EMBL" id="CP019288">
    <property type="protein sequence ID" value="QHI36215.1"/>
    <property type="molecule type" value="Genomic_DNA"/>
</dbReference>
<feature type="coiled-coil region" evidence="1">
    <location>
        <begin position="271"/>
        <end position="298"/>
    </location>
</feature>
<name>A0A7L4ZHY7_9FLAO</name>
<evidence type="ECO:0000313" key="4">
    <source>
        <dbReference type="EMBL" id="QHI36215.1"/>
    </source>
</evidence>
<keyword evidence="2" id="KW-0472">Membrane</keyword>
<gene>
    <name evidence="4" type="ORF">IMCC3317_15740</name>
</gene>
<feature type="transmembrane region" description="Helical" evidence="2">
    <location>
        <begin position="209"/>
        <end position="235"/>
    </location>
</feature>
<dbReference type="SUPFAM" id="SSF46894">
    <property type="entry name" value="C-terminal effector domain of the bipartite response regulators"/>
    <property type="match status" value="1"/>
</dbReference>
<sequence>MYAHIESTVTAIVCLLTAFVIQRIYEKERKQQNLNTISGIKWFGLAIFSWGIGALVTLILINYAAFSATSKWLVYWSVFISLINSLFILLSLPSIEHQKERNMIVRIVERFSVKEFMMLFCGIFFMIAFVFIATSYNNQEISNSFIWLIDIPISLVVALALLYELNKAFTNRKMKFMYLPCFSLFVLIVIAVSHRIIPHEMVEEFISLSNWSLIGIITSLSFKFIFILLFSILLYSWKFLSEKEQQQSEFALLETERTALHSENEKLKIANESHIDTIQSLTKKLDRKKKKVAKLKEASKIELSDRQKEVLANLGICGAKKSYTEIAEAMHISVDGFQAHVYQIKKILNISGSAGKEQLIAYAIENKLLQFATISCD</sequence>
<keyword evidence="1" id="KW-0175">Coiled coil</keyword>
<dbReference type="InterPro" id="IPR036259">
    <property type="entry name" value="MFS_trans_sf"/>
</dbReference>
<dbReference type="Gene3D" id="1.10.10.10">
    <property type="entry name" value="Winged helix-like DNA-binding domain superfamily/Winged helix DNA-binding domain"/>
    <property type="match status" value="1"/>
</dbReference>